<dbReference type="GO" id="GO:0042597">
    <property type="term" value="C:periplasmic space"/>
    <property type="evidence" value="ECO:0007669"/>
    <property type="project" value="UniProtKB-ARBA"/>
</dbReference>
<keyword evidence="2" id="KW-0813">Transport</keyword>
<name>A0A318YCC7_9FIRM</name>
<dbReference type="InterPro" id="IPR000914">
    <property type="entry name" value="SBP_5_dom"/>
</dbReference>
<protein>
    <submittedName>
        <fullName evidence="6">ABC-type transport system substrate-binding protein</fullName>
    </submittedName>
</protein>
<evidence type="ECO:0000256" key="2">
    <source>
        <dbReference type="ARBA" id="ARBA00022448"/>
    </source>
</evidence>
<dbReference type="Gene3D" id="3.10.105.10">
    <property type="entry name" value="Dipeptide-binding Protein, Domain 3"/>
    <property type="match status" value="1"/>
</dbReference>
<comment type="similarity">
    <text evidence="1">Belongs to the bacterial solute-binding protein 5 family.</text>
</comment>
<dbReference type="PROSITE" id="PS51257">
    <property type="entry name" value="PROKAR_LIPOPROTEIN"/>
    <property type="match status" value="1"/>
</dbReference>
<organism evidence="6 7">
    <name type="scientific">Ruminiclostridium sufflavum DSM 19573</name>
    <dbReference type="NCBI Taxonomy" id="1121337"/>
    <lineage>
        <taxon>Bacteria</taxon>
        <taxon>Bacillati</taxon>
        <taxon>Bacillota</taxon>
        <taxon>Clostridia</taxon>
        <taxon>Eubacteriales</taxon>
        <taxon>Oscillospiraceae</taxon>
        <taxon>Ruminiclostridium</taxon>
    </lineage>
</organism>
<evidence type="ECO:0000256" key="3">
    <source>
        <dbReference type="ARBA" id="ARBA00022729"/>
    </source>
</evidence>
<evidence type="ECO:0000256" key="4">
    <source>
        <dbReference type="SAM" id="SignalP"/>
    </source>
</evidence>
<feature type="signal peptide" evidence="4">
    <location>
        <begin position="1"/>
        <end position="20"/>
    </location>
</feature>
<sequence length="557" mass="61455">MKKSIKSLLAMSMAVMIILAGCGQTQNTDTSGKSADGSTGGANAAVNLVNQTVNTKIGNDIESAKDTMVISIPTDPGSMDIHYATTYNYVNQYTIATLLKHQYRADGSVDYVCNDESLATAYKLDDNDMGVTFTLREGVTFQNGYALTAADVAFSIKRCKDLSYFNTVDFDNIKVVNDNTIYVPFKYVDANSIYNIGIDIPIYSEKYFYEIGADKDDSEFCSTAIIGAGPYKLVEWKANDYLLFEAYDNYFAGKPKIKNLRIRIIKDPSVAFMELQNGGVDIIAINPNWTDVEAVLKGNTSGIACWEESSAYTLELGFNCSGPLSDLKLRQAIACAVDKQALAEGGYQGSGVNTYSLVSLTLPGTTDYKDNWPYQYDPERAKQLLADAGYKSGELTLKIIVGAGDTLRTATAEAMGAYLKEIGINLKIVSVDIATYASTIAKQPDQWDMFLRNFGSGLSIAPSAHAFFKDNVTANCHIDKQDTSAKMLDLATKMGEEMNIEKRNTVYKELQDYYINDCLYTYPIVQAKSYMLVNQKLKNVTRVGYDTWSVAFGYFEK</sequence>
<evidence type="ECO:0000256" key="1">
    <source>
        <dbReference type="ARBA" id="ARBA00005695"/>
    </source>
</evidence>
<reference evidence="6 7" key="1">
    <citation type="submission" date="2018-06" db="EMBL/GenBank/DDBJ databases">
        <title>Genomic Encyclopedia of Type Strains, Phase I: the one thousand microbial genomes (KMG-I) project.</title>
        <authorList>
            <person name="Kyrpides N."/>
        </authorList>
    </citation>
    <scope>NUCLEOTIDE SEQUENCE [LARGE SCALE GENOMIC DNA]</scope>
    <source>
        <strain evidence="6 7">DSM 19573</strain>
    </source>
</reference>
<dbReference type="GO" id="GO:0015833">
    <property type="term" value="P:peptide transport"/>
    <property type="evidence" value="ECO:0007669"/>
    <property type="project" value="TreeGrafter"/>
</dbReference>
<feature type="domain" description="Solute-binding protein family 5" evidence="5">
    <location>
        <begin position="118"/>
        <end position="458"/>
    </location>
</feature>
<dbReference type="InterPro" id="IPR030678">
    <property type="entry name" value="Peptide/Ni-bd"/>
</dbReference>
<dbReference type="Pfam" id="PF00496">
    <property type="entry name" value="SBP_bac_5"/>
    <property type="match status" value="1"/>
</dbReference>
<dbReference type="OrthoDB" id="9772924at2"/>
<evidence type="ECO:0000259" key="5">
    <source>
        <dbReference type="Pfam" id="PF00496"/>
    </source>
</evidence>
<dbReference type="GO" id="GO:1904680">
    <property type="term" value="F:peptide transmembrane transporter activity"/>
    <property type="evidence" value="ECO:0007669"/>
    <property type="project" value="TreeGrafter"/>
</dbReference>
<keyword evidence="3 4" id="KW-0732">Signal</keyword>
<dbReference type="GO" id="GO:0043190">
    <property type="term" value="C:ATP-binding cassette (ABC) transporter complex"/>
    <property type="evidence" value="ECO:0007669"/>
    <property type="project" value="InterPro"/>
</dbReference>
<comment type="caution">
    <text evidence="6">The sequence shown here is derived from an EMBL/GenBank/DDBJ whole genome shotgun (WGS) entry which is preliminary data.</text>
</comment>
<dbReference type="EMBL" id="QKMR01000001">
    <property type="protein sequence ID" value="PYG90262.1"/>
    <property type="molecule type" value="Genomic_DNA"/>
</dbReference>
<dbReference type="AlphaFoldDB" id="A0A318YCC7"/>
<dbReference type="PANTHER" id="PTHR30290">
    <property type="entry name" value="PERIPLASMIC BINDING COMPONENT OF ABC TRANSPORTER"/>
    <property type="match status" value="1"/>
</dbReference>
<dbReference type="InterPro" id="IPR039424">
    <property type="entry name" value="SBP_5"/>
</dbReference>
<keyword evidence="7" id="KW-1185">Reference proteome</keyword>
<gene>
    <name evidence="6" type="ORF">LY28_00143</name>
</gene>
<dbReference type="PIRSF" id="PIRSF002741">
    <property type="entry name" value="MppA"/>
    <property type="match status" value="1"/>
</dbReference>
<feature type="chain" id="PRO_5039010611" evidence="4">
    <location>
        <begin position="21"/>
        <end position="557"/>
    </location>
</feature>
<dbReference type="Gene3D" id="3.40.190.10">
    <property type="entry name" value="Periplasmic binding protein-like II"/>
    <property type="match status" value="1"/>
</dbReference>
<proteinExistence type="inferred from homology"/>
<evidence type="ECO:0000313" key="6">
    <source>
        <dbReference type="EMBL" id="PYG90262.1"/>
    </source>
</evidence>
<dbReference type="PANTHER" id="PTHR30290:SF9">
    <property type="entry name" value="OLIGOPEPTIDE-BINDING PROTEIN APPA"/>
    <property type="match status" value="1"/>
</dbReference>
<dbReference type="RefSeq" id="WP_110460241.1">
    <property type="nucleotide sequence ID" value="NZ_QKMR01000001.1"/>
</dbReference>
<evidence type="ECO:0000313" key="7">
    <source>
        <dbReference type="Proteomes" id="UP000248132"/>
    </source>
</evidence>
<dbReference type="SUPFAM" id="SSF53850">
    <property type="entry name" value="Periplasmic binding protein-like II"/>
    <property type="match status" value="1"/>
</dbReference>
<dbReference type="Proteomes" id="UP000248132">
    <property type="component" value="Unassembled WGS sequence"/>
</dbReference>
<dbReference type="CDD" id="cd00995">
    <property type="entry name" value="PBP2_NikA_DppA_OppA_like"/>
    <property type="match status" value="1"/>
</dbReference>
<accession>A0A318YCC7</accession>